<evidence type="ECO:0000313" key="2">
    <source>
        <dbReference type="Proteomes" id="UP000078512"/>
    </source>
</evidence>
<dbReference type="EMBL" id="KV442013">
    <property type="protein sequence ID" value="OAQ35773.1"/>
    <property type="molecule type" value="Genomic_DNA"/>
</dbReference>
<organism evidence="1 2">
    <name type="scientific">Linnemannia elongata AG-77</name>
    <dbReference type="NCBI Taxonomy" id="1314771"/>
    <lineage>
        <taxon>Eukaryota</taxon>
        <taxon>Fungi</taxon>
        <taxon>Fungi incertae sedis</taxon>
        <taxon>Mucoromycota</taxon>
        <taxon>Mortierellomycotina</taxon>
        <taxon>Mortierellomycetes</taxon>
        <taxon>Mortierellales</taxon>
        <taxon>Mortierellaceae</taxon>
        <taxon>Linnemannia</taxon>
    </lineage>
</organism>
<sequence>MYGGPIPDTLELSLEAGLRNLGGLKELEVFGFEGLNYRIGERELEWMSEEWPKLRCLRGLQVDVLRGAKPDRRRNELREYMMSMRPDVVHERA</sequence>
<gene>
    <name evidence="1" type="ORF">K457DRAFT_132463</name>
</gene>
<keyword evidence="2" id="KW-1185">Reference proteome</keyword>
<evidence type="ECO:0000313" key="1">
    <source>
        <dbReference type="EMBL" id="OAQ35773.1"/>
    </source>
</evidence>
<dbReference type="Proteomes" id="UP000078512">
    <property type="component" value="Unassembled WGS sequence"/>
</dbReference>
<proteinExistence type="predicted"/>
<accession>A0A197KF35</accession>
<dbReference type="OrthoDB" id="2430393at2759"/>
<dbReference type="AlphaFoldDB" id="A0A197KF35"/>
<protein>
    <recommendedName>
        <fullName evidence="3">F-box domain-containing protein</fullName>
    </recommendedName>
</protein>
<evidence type="ECO:0008006" key="3">
    <source>
        <dbReference type="Google" id="ProtNLM"/>
    </source>
</evidence>
<name>A0A197KF35_9FUNG</name>
<reference evidence="1 2" key="1">
    <citation type="submission" date="2016-05" db="EMBL/GenBank/DDBJ databases">
        <title>Genome sequencing reveals origins of a unique bacterial endosymbiosis in the earliest lineages of terrestrial Fungi.</title>
        <authorList>
            <consortium name="DOE Joint Genome Institute"/>
            <person name="Uehling J."/>
            <person name="Gryganskyi A."/>
            <person name="Hameed K."/>
            <person name="Tschaplinski T."/>
            <person name="Misztal P."/>
            <person name="Wu S."/>
            <person name="Desiro A."/>
            <person name="Vande Pol N."/>
            <person name="Du Z.-Y."/>
            <person name="Zienkiewicz A."/>
            <person name="Zienkiewicz K."/>
            <person name="Morin E."/>
            <person name="Tisserant E."/>
            <person name="Splivallo R."/>
            <person name="Hainaut M."/>
            <person name="Henrissat B."/>
            <person name="Ohm R."/>
            <person name="Kuo A."/>
            <person name="Yan J."/>
            <person name="Lipzen A."/>
            <person name="Nolan M."/>
            <person name="Labutti K."/>
            <person name="Barry K."/>
            <person name="Goldstein A."/>
            <person name="Labbe J."/>
            <person name="Schadt C."/>
            <person name="Tuskan G."/>
            <person name="Grigoriev I."/>
            <person name="Martin F."/>
            <person name="Vilgalys R."/>
            <person name="Bonito G."/>
        </authorList>
    </citation>
    <scope>NUCLEOTIDE SEQUENCE [LARGE SCALE GENOMIC DNA]</scope>
    <source>
        <strain evidence="1 2">AG-77</strain>
    </source>
</reference>